<proteinExistence type="predicted"/>
<dbReference type="AlphaFoldDB" id="A0A059VII3"/>
<protein>
    <submittedName>
        <fullName evidence="1">Uncharacterized protein</fullName>
    </submittedName>
</protein>
<dbReference type="EMBL" id="KJ522747">
    <property type="protein sequence ID" value="AHZ92254.1"/>
    <property type="molecule type" value="Genomic_DNA"/>
</dbReference>
<organism evidence="1">
    <name type="scientific">Comamonas sp. M-X1C</name>
    <dbReference type="NCBI Taxonomy" id="1585868"/>
    <lineage>
        <taxon>Bacteria</taxon>
        <taxon>Pseudomonadati</taxon>
        <taxon>Pseudomonadota</taxon>
        <taxon>Betaproteobacteria</taxon>
        <taxon>Burkholderiales</taxon>
        <taxon>Comamonadaceae</taxon>
        <taxon>Comamonas</taxon>
    </lineage>
</organism>
<name>A0A059VII3_9BURK</name>
<accession>A0A059VII3</accession>
<sequence length="100" mass="11276">MNSIKIRRATGWQDKLRAYKVLLDRVVVAEITQGCHADIPATAGAHTVQLKIDWCSSPLLHVEVGSEEDLTLECGPNAKPLLSLLYVTFLCRRYIWLRQA</sequence>
<evidence type="ECO:0000313" key="1">
    <source>
        <dbReference type="EMBL" id="AHZ92254.1"/>
    </source>
</evidence>
<reference evidence="1" key="1">
    <citation type="submission" date="2014-12" db="EMBL/GenBank/DDBJ databases">
        <title>Investigation in the spread of antibiotic-resistant bacteria in the Jiulong river.</title>
        <authorList>
            <person name="Liang J."/>
            <person name="Lin M."/>
        </authorList>
    </citation>
    <scope>NUCLEOTIDE SEQUENCE</scope>
    <source>
        <strain evidence="1">M-X1C</strain>
    </source>
</reference>